<protein>
    <recommendedName>
        <fullName evidence="1">NUMOD4 domain-containing protein</fullName>
    </recommendedName>
</protein>
<dbReference type="Proteomes" id="UP000241797">
    <property type="component" value="Segment"/>
</dbReference>
<evidence type="ECO:0000313" key="2">
    <source>
        <dbReference type="EMBL" id="AVP40357.1"/>
    </source>
</evidence>
<dbReference type="GeneID" id="54990109"/>
<proteinExistence type="predicted"/>
<dbReference type="Gene3D" id="3.90.75.20">
    <property type="match status" value="2"/>
</dbReference>
<dbReference type="KEGG" id="vg:54990109"/>
<accession>A0A2P1MXQ0</accession>
<name>A0A2P1MXQ0_9CAUD</name>
<dbReference type="SUPFAM" id="SSF54060">
    <property type="entry name" value="His-Me finger endonucleases"/>
    <property type="match status" value="1"/>
</dbReference>
<sequence length="304" mass="36953">MEIKIVENWRLTELKNEKKPKREYYISDKGRLLRKDIKEDGTVKRYIQFDPSMSKPSNKNNTIGHKTHINGKVIHVKKVVYCTFNNLPLDYHCKIKYKDGNRENINLENLYIQEKDPSKKIIDEDIMKAKPIIYFDNRRWIFMDVNKNENSLLDYYISDYGDVYNYNRKTRKGKYMKVRLDDNGYFRVGIDRKTYKVNRLVYCYFNKVPYTDERDVHHKNSITNDDRLENLEMLSRKEHKEKHKDLGTFYRLGKKIRKYSWGEVERIREMYEKEGLGIWDIAKIYNEKYGTVHQIVKYKTYKEK</sequence>
<dbReference type="EMBL" id="MH078572">
    <property type="protein sequence ID" value="AVP40357.1"/>
    <property type="molecule type" value="Genomic_DNA"/>
</dbReference>
<dbReference type="Pfam" id="PF07463">
    <property type="entry name" value="NUMOD4"/>
    <property type="match status" value="1"/>
</dbReference>
<dbReference type="CDD" id="cd00085">
    <property type="entry name" value="HNHc"/>
    <property type="match status" value="1"/>
</dbReference>
<dbReference type="InterPro" id="IPR010902">
    <property type="entry name" value="NUMOD4"/>
</dbReference>
<dbReference type="InterPro" id="IPR003615">
    <property type="entry name" value="HNH_nuc"/>
</dbReference>
<keyword evidence="3" id="KW-1185">Reference proteome</keyword>
<dbReference type="InterPro" id="IPR044925">
    <property type="entry name" value="His-Me_finger_sf"/>
</dbReference>
<dbReference type="RefSeq" id="YP_009799620.1">
    <property type="nucleotide sequence ID" value="NC_047945.1"/>
</dbReference>
<dbReference type="GO" id="GO:0016788">
    <property type="term" value="F:hydrolase activity, acting on ester bonds"/>
    <property type="evidence" value="ECO:0007669"/>
    <property type="project" value="InterPro"/>
</dbReference>
<feature type="domain" description="NUMOD4" evidence="1">
    <location>
        <begin position="154"/>
        <end position="190"/>
    </location>
</feature>
<evidence type="ECO:0000259" key="1">
    <source>
        <dbReference type="Pfam" id="PF07463"/>
    </source>
</evidence>
<reference evidence="2 3" key="1">
    <citation type="submission" date="2018-03" db="EMBL/GenBank/DDBJ databases">
        <title>Isolation, the biological characteristics and genomics of two new strains of lysate Staphylococcus aureus phage.</title>
        <authorList>
            <person name="Jin X."/>
            <person name="Zhang C."/>
        </authorList>
    </citation>
    <scope>NUCLEOTIDE SEQUENCE [LARGE SCALE GENOMIC DNA]</scope>
</reference>
<organism evidence="2 3">
    <name type="scientific">Staphylococcus phage phiSA_BS1</name>
    <dbReference type="NCBI Taxonomy" id="2126734"/>
    <lineage>
        <taxon>Viruses</taxon>
        <taxon>Duplodnaviria</taxon>
        <taxon>Heunggongvirae</taxon>
        <taxon>Uroviricota</taxon>
        <taxon>Caudoviricetes</taxon>
        <taxon>Herelleviridae</taxon>
        <taxon>Twortvirinae</taxon>
        <taxon>Baoshanvirus</taxon>
        <taxon>Baoshanvirus BS1</taxon>
    </lineage>
</organism>
<evidence type="ECO:0000313" key="3">
    <source>
        <dbReference type="Proteomes" id="UP000241797"/>
    </source>
</evidence>